<proteinExistence type="predicted"/>
<evidence type="ECO:0000313" key="1">
    <source>
        <dbReference type="EMBL" id="GAJ13724.1"/>
    </source>
</evidence>
<reference evidence="1" key="1">
    <citation type="journal article" date="2014" name="Front. Microbiol.">
        <title>High frequency of phylogenetically diverse reductive dehalogenase-homologous genes in deep subseafloor sedimentary metagenomes.</title>
        <authorList>
            <person name="Kawai M."/>
            <person name="Futagami T."/>
            <person name="Toyoda A."/>
            <person name="Takaki Y."/>
            <person name="Nishi S."/>
            <person name="Hori S."/>
            <person name="Arai W."/>
            <person name="Tsubouchi T."/>
            <person name="Morono Y."/>
            <person name="Uchiyama I."/>
            <person name="Ito T."/>
            <person name="Fujiyama A."/>
            <person name="Inagaki F."/>
            <person name="Takami H."/>
        </authorList>
    </citation>
    <scope>NUCLEOTIDE SEQUENCE</scope>
    <source>
        <strain evidence="1">Expedition CK06-06</strain>
    </source>
</reference>
<feature type="non-terminal residue" evidence="1">
    <location>
        <position position="1"/>
    </location>
</feature>
<feature type="non-terminal residue" evidence="1">
    <location>
        <position position="253"/>
    </location>
</feature>
<evidence type="ECO:0008006" key="2">
    <source>
        <dbReference type="Google" id="ProtNLM"/>
    </source>
</evidence>
<dbReference type="InterPro" id="IPR050246">
    <property type="entry name" value="Class_II_FBP_aldolase"/>
</dbReference>
<dbReference type="SUPFAM" id="SSF51569">
    <property type="entry name" value="Aldolase"/>
    <property type="match status" value="1"/>
</dbReference>
<dbReference type="NCBIfam" id="TIGR00167">
    <property type="entry name" value="cbbA"/>
    <property type="match status" value="1"/>
</dbReference>
<dbReference type="Pfam" id="PF01116">
    <property type="entry name" value="F_bP_aldolase"/>
    <property type="match status" value="1"/>
</dbReference>
<dbReference type="PIRSF" id="PIRSF001359">
    <property type="entry name" value="F_bP_aldolase_II"/>
    <property type="match status" value="1"/>
</dbReference>
<sequence>SPVIVGVSESAIRYMGIKMAAGMVKTLAEAVPISVGLHLDHGKKMETIKEAVKNGFTSVMIDASDRPFEENVKITKKVVEIAHSAGVSVEAELGKLPGPEDDISIEEREAFLVNPEEAEKFVDQTGIDFLAPAIGTSHGAFKFKAKSKLDFERLRLVKEKTQVPLVLHGASSVNKKLLGAAEKYGLELSGARGLCSEVLKKAIKKGINKVNTDTDLRIAFTAGIRSVLLQEPSVFDPRKIMGPAMDFMKDVVK</sequence>
<dbReference type="GO" id="GO:0008270">
    <property type="term" value="F:zinc ion binding"/>
    <property type="evidence" value="ECO:0007669"/>
    <property type="project" value="InterPro"/>
</dbReference>
<gene>
    <name evidence="1" type="ORF">S12H4_46018</name>
</gene>
<comment type="caution">
    <text evidence="1">The sequence shown here is derived from an EMBL/GenBank/DDBJ whole genome shotgun (WGS) entry which is preliminary data.</text>
</comment>
<dbReference type="PANTHER" id="PTHR30304">
    <property type="entry name" value="D-TAGATOSE-1,6-BISPHOSPHATE ALDOLASE"/>
    <property type="match status" value="1"/>
</dbReference>
<dbReference type="GO" id="GO:0016832">
    <property type="term" value="F:aldehyde-lyase activity"/>
    <property type="evidence" value="ECO:0007669"/>
    <property type="project" value="InterPro"/>
</dbReference>
<dbReference type="CDD" id="cd00947">
    <property type="entry name" value="TBP_aldolase_IIB"/>
    <property type="match status" value="1"/>
</dbReference>
<dbReference type="Gene3D" id="3.20.20.70">
    <property type="entry name" value="Aldolase class I"/>
    <property type="match status" value="1"/>
</dbReference>
<dbReference type="InterPro" id="IPR000771">
    <property type="entry name" value="FBA_II"/>
</dbReference>
<dbReference type="EMBL" id="BARW01028511">
    <property type="protein sequence ID" value="GAJ13724.1"/>
    <property type="molecule type" value="Genomic_DNA"/>
</dbReference>
<protein>
    <recommendedName>
        <fullName evidence="2">Fructose-bisphosphate aldolase</fullName>
    </recommendedName>
</protein>
<dbReference type="PANTHER" id="PTHR30304:SF0">
    <property type="entry name" value="D-TAGATOSE-1,6-BISPHOSPHATE ALDOLASE SUBUNIT GATY-RELATED"/>
    <property type="match status" value="1"/>
</dbReference>
<accession>X1U8A8</accession>
<dbReference type="InterPro" id="IPR013785">
    <property type="entry name" value="Aldolase_TIM"/>
</dbReference>
<name>X1U8A8_9ZZZZ</name>
<organism evidence="1">
    <name type="scientific">marine sediment metagenome</name>
    <dbReference type="NCBI Taxonomy" id="412755"/>
    <lineage>
        <taxon>unclassified sequences</taxon>
        <taxon>metagenomes</taxon>
        <taxon>ecological metagenomes</taxon>
    </lineage>
</organism>
<dbReference type="GO" id="GO:0005975">
    <property type="term" value="P:carbohydrate metabolic process"/>
    <property type="evidence" value="ECO:0007669"/>
    <property type="project" value="InterPro"/>
</dbReference>
<dbReference type="AlphaFoldDB" id="X1U8A8"/>